<name>A0ACD3AB05_9AGAR</name>
<organism evidence="1 2">
    <name type="scientific">Pluteus cervinus</name>
    <dbReference type="NCBI Taxonomy" id="181527"/>
    <lineage>
        <taxon>Eukaryota</taxon>
        <taxon>Fungi</taxon>
        <taxon>Dikarya</taxon>
        <taxon>Basidiomycota</taxon>
        <taxon>Agaricomycotina</taxon>
        <taxon>Agaricomycetes</taxon>
        <taxon>Agaricomycetidae</taxon>
        <taxon>Agaricales</taxon>
        <taxon>Pluteineae</taxon>
        <taxon>Pluteaceae</taxon>
        <taxon>Pluteus</taxon>
    </lineage>
</organism>
<proteinExistence type="predicted"/>
<dbReference type="Proteomes" id="UP000308600">
    <property type="component" value="Unassembled WGS sequence"/>
</dbReference>
<evidence type="ECO:0000313" key="1">
    <source>
        <dbReference type="EMBL" id="TFK62905.1"/>
    </source>
</evidence>
<dbReference type="EMBL" id="ML208551">
    <property type="protein sequence ID" value="TFK62905.1"/>
    <property type="molecule type" value="Genomic_DNA"/>
</dbReference>
<evidence type="ECO:0000313" key="2">
    <source>
        <dbReference type="Proteomes" id="UP000308600"/>
    </source>
</evidence>
<reference evidence="1 2" key="1">
    <citation type="journal article" date="2019" name="Nat. Ecol. Evol.">
        <title>Megaphylogeny resolves global patterns of mushroom evolution.</title>
        <authorList>
            <person name="Varga T."/>
            <person name="Krizsan K."/>
            <person name="Foldi C."/>
            <person name="Dima B."/>
            <person name="Sanchez-Garcia M."/>
            <person name="Sanchez-Ramirez S."/>
            <person name="Szollosi G.J."/>
            <person name="Szarkandi J.G."/>
            <person name="Papp V."/>
            <person name="Albert L."/>
            <person name="Andreopoulos W."/>
            <person name="Angelini C."/>
            <person name="Antonin V."/>
            <person name="Barry K.W."/>
            <person name="Bougher N.L."/>
            <person name="Buchanan P."/>
            <person name="Buyck B."/>
            <person name="Bense V."/>
            <person name="Catcheside P."/>
            <person name="Chovatia M."/>
            <person name="Cooper J."/>
            <person name="Damon W."/>
            <person name="Desjardin D."/>
            <person name="Finy P."/>
            <person name="Geml J."/>
            <person name="Haridas S."/>
            <person name="Hughes K."/>
            <person name="Justo A."/>
            <person name="Karasinski D."/>
            <person name="Kautmanova I."/>
            <person name="Kiss B."/>
            <person name="Kocsube S."/>
            <person name="Kotiranta H."/>
            <person name="LaButti K.M."/>
            <person name="Lechner B.E."/>
            <person name="Liimatainen K."/>
            <person name="Lipzen A."/>
            <person name="Lukacs Z."/>
            <person name="Mihaltcheva S."/>
            <person name="Morgado L.N."/>
            <person name="Niskanen T."/>
            <person name="Noordeloos M.E."/>
            <person name="Ohm R.A."/>
            <person name="Ortiz-Santana B."/>
            <person name="Ovrebo C."/>
            <person name="Racz N."/>
            <person name="Riley R."/>
            <person name="Savchenko A."/>
            <person name="Shiryaev A."/>
            <person name="Soop K."/>
            <person name="Spirin V."/>
            <person name="Szebenyi C."/>
            <person name="Tomsovsky M."/>
            <person name="Tulloss R.E."/>
            <person name="Uehling J."/>
            <person name="Grigoriev I.V."/>
            <person name="Vagvolgyi C."/>
            <person name="Papp T."/>
            <person name="Martin F.M."/>
            <person name="Miettinen O."/>
            <person name="Hibbett D.S."/>
            <person name="Nagy L.G."/>
        </authorList>
    </citation>
    <scope>NUCLEOTIDE SEQUENCE [LARGE SCALE GENOMIC DNA]</scope>
    <source>
        <strain evidence="1 2">NL-1719</strain>
    </source>
</reference>
<keyword evidence="2" id="KW-1185">Reference proteome</keyword>
<accession>A0ACD3AB05</accession>
<sequence>MRVYQNGKSKTRRGPGEEFNIAGEPLGGPNIRAKIEQINVNEGFRNRYRKSGTLLSGVLRQHPTSLSTPQPTLPSIQLPGHQPFADPERLVQNRGWDVQNSWSITGSREPAHHHHFVHRSHGLILRGFATTTDWIFGMTEARSNSATALMKWNPVEMRFKYPYFLSNFPFTCPVSTLSRPLLHHLLPTPPDSQSFFEYVFPVSPTLGDHDGTPMTRIRPFPSTSVFMGGINPPANLKTYGFLKHPRRDIYKDGGYRTLSRRRLLRKYKPVHLVGVSPGFLFRVAPLNTSIGGTALRLPFPIVSLGGRLVRTQEGLIWHVHDLGLLFQRNGMKTDDNVQSLDVPAPSTCETL</sequence>
<gene>
    <name evidence="1" type="ORF">BDN72DRAFT_862493</name>
</gene>
<protein>
    <submittedName>
        <fullName evidence="1">Uncharacterized protein</fullName>
    </submittedName>
</protein>